<proteinExistence type="predicted"/>
<gene>
    <name evidence="1" type="ORF">GL50803_0011139</name>
</gene>
<dbReference type="AlphaFoldDB" id="D3KI35"/>
<comment type="caution">
    <text evidence="1">The sequence shown here is derived from an EMBL/GenBank/DDBJ whole genome shotgun (WGS) entry which is preliminary data.</text>
</comment>
<dbReference type="HOGENOM" id="CLU_938271_0_0_1"/>
<dbReference type="VEuPathDB" id="GiardiaDB:GL50803_11139"/>
<keyword evidence="2" id="KW-1185">Reference proteome</keyword>
<name>D3KI35_GIAIC</name>
<organism evidence="1 2">
    <name type="scientific">Giardia intestinalis (strain ATCC 50803 / WB clone C6)</name>
    <name type="common">Giardia lamblia</name>
    <dbReference type="NCBI Taxonomy" id="184922"/>
    <lineage>
        <taxon>Eukaryota</taxon>
        <taxon>Metamonada</taxon>
        <taxon>Diplomonadida</taxon>
        <taxon>Hexamitidae</taxon>
        <taxon>Giardiinae</taxon>
        <taxon>Giardia</taxon>
    </lineage>
</organism>
<dbReference type="Proteomes" id="UP000001548">
    <property type="component" value="Unassembled WGS sequence"/>
</dbReference>
<dbReference type="OMA" id="CDSLMAQ"/>
<protein>
    <submittedName>
        <fullName evidence="1">Uncharacterized protein</fullName>
    </submittedName>
</protein>
<dbReference type="EMBL" id="AACB03000002">
    <property type="protein sequence ID" value="KAE8304532.1"/>
    <property type="molecule type" value="Genomic_DNA"/>
</dbReference>
<reference evidence="1 2" key="1">
    <citation type="journal article" date="2007" name="Science">
        <title>Genomic minimalism in the early diverging intestinal parasite Giardia lamblia.</title>
        <authorList>
            <person name="Morrison H.G."/>
            <person name="McArthur A.G."/>
            <person name="Gillin F.D."/>
            <person name="Aley S.B."/>
            <person name="Adam R.D."/>
            <person name="Olsen G.J."/>
            <person name="Best A.A."/>
            <person name="Cande W.Z."/>
            <person name="Chen F."/>
            <person name="Cipriano M.J."/>
            <person name="Davids B.J."/>
            <person name="Dawson S.C."/>
            <person name="Elmendorf H.G."/>
            <person name="Hehl A.B."/>
            <person name="Holder M.E."/>
            <person name="Huse S.M."/>
            <person name="Kim U.U."/>
            <person name="Lasek-Nesselquist E."/>
            <person name="Manning G."/>
            <person name="Nigam A."/>
            <person name="Nixon J.E."/>
            <person name="Palm D."/>
            <person name="Passamaneck N.E."/>
            <person name="Prabhu A."/>
            <person name="Reich C.I."/>
            <person name="Reiner D.S."/>
            <person name="Samuelson J."/>
            <person name="Svard S.G."/>
            <person name="Sogin M.L."/>
        </authorList>
    </citation>
    <scope>NUCLEOTIDE SEQUENCE [LARGE SCALE GENOMIC DNA]</scope>
    <source>
        <strain evidence="1 2">WB C6</strain>
    </source>
</reference>
<accession>D3KI35</accession>
<evidence type="ECO:0000313" key="2">
    <source>
        <dbReference type="Proteomes" id="UP000001548"/>
    </source>
</evidence>
<sequence length="297" mass="32972">MSTQLEKLADIILSLVGQAGFTTVDTTAVHRLIKFVQDFCLSAHRPIRLNFSDVIDRSLTVFNEEKGIRNKTVEDFFYSFSALLFKTPLGRLATTRLFETLQAQQGPAKGFDSLGGFRIQEPLDVLQIKLTPDNPSDTVQAAIIQDQSSEYTPCGFRNCNIHPVFTSTTENYTLTPEHSISSDENNVTHRPYTIENLSDSSDNDDALPMIQAGPFKTDQNPPWNQLPLDLIEEPAICFLCDSLMAQFSKSAPLPTVASQFDKIEPFLIPPPTASHRAFGGYGPALNQLLERNCQLGT</sequence>
<evidence type="ECO:0000313" key="1">
    <source>
        <dbReference type="EMBL" id="KAE8304532.1"/>
    </source>
</evidence>